<dbReference type="PIRSF" id="PIRSF001174">
    <property type="entry name" value="Lon_proteas"/>
    <property type="match status" value="1"/>
</dbReference>
<evidence type="ECO:0000256" key="11">
    <source>
        <dbReference type="PROSITE-ProRule" id="PRU01122"/>
    </source>
</evidence>
<dbReference type="NCBIfam" id="TIGR00763">
    <property type="entry name" value="lon"/>
    <property type="match status" value="1"/>
</dbReference>
<feature type="binding site" evidence="9">
    <location>
        <begin position="368"/>
        <end position="375"/>
    </location>
    <ligand>
        <name>ATP</name>
        <dbReference type="ChEBI" id="CHEBI:30616"/>
    </ligand>
</feature>
<evidence type="ECO:0000256" key="12">
    <source>
        <dbReference type="RuleBase" id="RU000591"/>
    </source>
</evidence>
<keyword evidence="5 9" id="KW-0378">Hydrolase</keyword>
<dbReference type="InterPro" id="IPR020568">
    <property type="entry name" value="Ribosomal_Su5_D2-typ_SF"/>
</dbReference>
<evidence type="ECO:0000259" key="13">
    <source>
        <dbReference type="PROSITE" id="PS51786"/>
    </source>
</evidence>
<comment type="similarity">
    <text evidence="9 10 11 12">Belongs to the peptidase S16 family.</text>
</comment>
<evidence type="ECO:0000259" key="14">
    <source>
        <dbReference type="PROSITE" id="PS51787"/>
    </source>
</evidence>
<dbReference type="EMBL" id="BSDC01000002">
    <property type="protein sequence ID" value="GLH67671.1"/>
    <property type="molecule type" value="Genomic_DNA"/>
</dbReference>
<proteinExistence type="evidence at transcript level"/>
<dbReference type="SMART" id="SM00382">
    <property type="entry name" value="AAA"/>
    <property type="match status" value="1"/>
</dbReference>
<reference evidence="15" key="1">
    <citation type="journal article" date="2023" name="Antonie Van Leeuwenhoek">
        <title>Mesoterricola silvestris gen. nov., sp. nov., Mesoterricola sediminis sp. nov., Geothrix oryzae sp. nov., Geothrix edaphica sp. nov., Geothrix rubra sp. nov., and Geothrix limicola sp. nov., six novel members of Acidobacteriota isolated from soils.</title>
        <authorList>
            <person name="Itoh H."/>
            <person name="Sugisawa Y."/>
            <person name="Mise K."/>
            <person name="Xu Z."/>
            <person name="Kuniyasu M."/>
            <person name="Ushijima N."/>
            <person name="Kawano K."/>
            <person name="Kobayashi E."/>
            <person name="Shiratori Y."/>
            <person name="Masuda Y."/>
            <person name="Senoo K."/>
        </authorList>
    </citation>
    <scope>NUCLEOTIDE SEQUENCE</scope>
    <source>
        <strain evidence="15">Red802</strain>
    </source>
</reference>
<evidence type="ECO:0000313" key="15">
    <source>
        <dbReference type="EMBL" id="GLH67671.1"/>
    </source>
</evidence>
<dbReference type="InterPro" id="IPR014721">
    <property type="entry name" value="Ribsml_uS5_D2-typ_fold_subgr"/>
</dbReference>
<dbReference type="InterPro" id="IPR046336">
    <property type="entry name" value="Lon_prtase_N_sf"/>
</dbReference>
<comment type="subunit">
    <text evidence="9 10">Homohexamer. Organized in a ring with a central cavity.</text>
</comment>
<gene>
    <name evidence="15" type="primary">lon_1</name>
    <name evidence="9" type="synonym">lon</name>
    <name evidence="15" type="ORF">GETHED_20350</name>
</gene>
<feature type="active site" evidence="9 11">
    <location>
        <position position="735"/>
    </location>
</feature>
<dbReference type="SMART" id="SM00464">
    <property type="entry name" value="LON"/>
    <property type="match status" value="1"/>
</dbReference>
<keyword evidence="4 9" id="KW-0547">Nucleotide-binding</keyword>
<dbReference type="SUPFAM" id="SSF52540">
    <property type="entry name" value="P-loop containing nucleoside triphosphate hydrolases"/>
    <property type="match status" value="1"/>
</dbReference>
<evidence type="ECO:0000256" key="2">
    <source>
        <dbReference type="ARBA" id="ARBA00022490"/>
    </source>
</evidence>
<keyword evidence="3 9" id="KW-0645">Protease</keyword>
<evidence type="ECO:0000256" key="9">
    <source>
        <dbReference type="HAMAP-Rule" id="MF_01973"/>
    </source>
</evidence>
<evidence type="ECO:0000256" key="10">
    <source>
        <dbReference type="PIRNR" id="PIRNR001174"/>
    </source>
</evidence>
<dbReference type="PROSITE" id="PS51786">
    <property type="entry name" value="LON_PROTEOLYTIC"/>
    <property type="match status" value="1"/>
</dbReference>
<feature type="active site" evidence="9 11">
    <location>
        <position position="692"/>
    </location>
</feature>
<keyword evidence="6 9" id="KW-0720">Serine protease</keyword>
<dbReference type="Pfam" id="PF02190">
    <property type="entry name" value="LON_substr_bdg"/>
    <property type="match status" value="1"/>
</dbReference>
<feature type="domain" description="Lon N-terminal" evidence="14">
    <location>
        <begin position="21"/>
        <end position="216"/>
    </location>
</feature>
<dbReference type="SUPFAM" id="SSF54211">
    <property type="entry name" value="Ribosomal protein S5 domain 2-like"/>
    <property type="match status" value="1"/>
</dbReference>
<dbReference type="Pfam" id="PF00004">
    <property type="entry name" value="AAA"/>
    <property type="match status" value="1"/>
</dbReference>
<accession>A0ABQ5PZU6</accession>
<dbReference type="InterPro" id="IPR027417">
    <property type="entry name" value="P-loop_NTPase"/>
</dbReference>
<dbReference type="Proteomes" id="UP001165044">
    <property type="component" value="Unassembled WGS sequence"/>
</dbReference>
<evidence type="ECO:0000256" key="8">
    <source>
        <dbReference type="ARBA" id="ARBA00023016"/>
    </source>
</evidence>
<evidence type="ECO:0000256" key="7">
    <source>
        <dbReference type="ARBA" id="ARBA00022840"/>
    </source>
</evidence>
<dbReference type="InterPro" id="IPR003111">
    <property type="entry name" value="Lon_prtase_N"/>
</dbReference>
<dbReference type="EC" id="3.4.21.53" evidence="9 10"/>
<comment type="catalytic activity">
    <reaction evidence="9 10 11">
        <text>Hydrolysis of proteins in presence of ATP.</text>
        <dbReference type="EC" id="3.4.21.53"/>
    </reaction>
</comment>
<organism evidence="15 16">
    <name type="scientific">Geothrix edaphica</name>
    <dbReference type="NCBI Taxonomy" id="2927976"/>
    <lineage>
        <taxon>Bacteria</taxon>
        <taxon>Pseudomonadati</taxon>
        <taxon>Acidobacteriota</taxon>
        <taxon>Holophagae</taxon>
        <taxon>Holophagales</taxon>
        <taxon>Holophagaceae</taxon>
        <taxon>Geothrix</taxon>
    </lineage>
</organism>
<dbReference type="GO" id="GO:0008233">
    <property type="term" value="F:peptidase activity"/>
    <property type="evidence" value="ECO:0007669"/>
    <property type="project" value="UniProtKB-KW"/>
</dbReference>
<dbReference type="InterPro" id="IPR015947">
    <property type="entry name" value="PUA-like_sf"/>
</dbReference>
<dbReference type="InterPro" id="IPR008268">
    <property type="entry name" value="Peptidase_S16_AS"/>
</dbReference>
<dbReference type="InterPro" id="IPR027065">
    <property type="entry name" value="Lon_Prtase"/>
</dbReference>
<dbReference type="Pfam" id="PF05362">
    <property type="entry name" value="Lon_C"/>
    <property type="match status" value="1"/>
</dbReference>
<dbReference type="InterPro" id="IPR054594">
    <property type="entry name" value="Lon_lid"/>
</dbReference>
<dbReference type="Gene3D" id="2.30.130.40">
    <property type="entry name" value="LON domain-like"/>
    <property type="match status" value="1"/>
</dbReference>
<dbReference type="GO" id="GO:0006508">
    <property type="term" value="P:proteolysis"/>
    <property type="evidence" value="ECO:0007669"/>
    <property type="project" value="UniProtKB-KW"/>
</dbReference>
<keyword evidence="16" id="KW-1185">Reference proteome</keyword>
<evidence type="ECO:0000256" key="3">
    <source>
        <dbReference type="ARBA" id="ARBA00022670"/>
    </source>
</evidence>
<keyword evidence="7 9" id="KW-0067">ATP-binding</keyword>
<evidence type="ECO:0000256" key="1">
    <source>
        <dbReference type="ARBA" id="ARBA00004496"/>
    </source>
</evidence>
<dbReference type="InterPro" id="IPR003959">
    <property type="entry name" value="ATPase_AAA_core"/>
</dbReference>
<dbReference type="HAMAP" id="MF_01973">
    <property type="entry name" value="lon_bact"/>
    <property type="match status" value="1"/>
</dbReference>
<comment type="caution">
    <text evidence="15">The sequence shown here is derived from an EMBL/GenBank/DDBJ whole genome shotgun (WGS) entry which is preliminary data.</text>
</comment>
<dbReference type="InterPro" id="IPR008269">
    <property type="entry name" value="Lon_proteolytic"/>
</dbReference>
<dbReference type="Gene3D" id="1.20.5.5270">
    <property type="match status" value="1"/>
</dbReference>
<keyword evidence="2 9" id="KW-0963">Cytoplasm</keyword>
<dbReference type="Pfam" id="PF22667">
    <property type="entry name" value="Lon_lid"/>
    <property type="match status" value="1"/>
</dbReference>
<dbReference type="PROSITE" id="PS01046">
    <property type="entry name" value="LON_SER"/>
    <property type="match status" value="1"/>
</dbReference>
<protein>
    <recommendedName>
        <fullName evidence="9 10">Lon protease</fullName>
        <ecNumber evidence="9 10">3.4.21.53</ecNumber>
    </recommendedName>
    <alternativeName>
        <fullName evidence="9">ATP-dependent protease La</fullName>
    </alternativeName>
</protein>
<dbReference type="PRINTS" id="PR00830">
    <property type="entry name" value="ENDOLAPTASE"/>
</dbReference>
<name>A0ABQ5PZU6_9BACT</name>
<dbReference type="Gene3D" id="3.30.230.10">
    <property type="match status" value="1"/>
</dbReference>
<comment type="function">
    <text evidence="9">ATP-dependent serine protease that mediates the selective degradation of mutant and abnormal proteins as well as certain short-lived regulatory proteins. Required for cellular homeostasis and for survival from DNA damage and developmental changes induced by stress. Degrades polypeptides processively to yield small peptide fragments that are 5 to 10 amino acids long. Binds to DNA in a double-stranded, site-specific manner.</text>
</comment>
<evidence type="ECO:0000256" key="5">
    <source>
        <dbReference type="ARBA" id="ARBA00022801"/>
    </source>
</evidence>
<dbReference type="Gene3D" id="1.20.58.1480">
    <property type="match status" value="1"/>
</dbReference>
<dbReference type="InterPro" id="IPR004815">
    <property type="entry name" value="Lon_bac/euk-typ"/>
</dbReference>
<keyword evidence="8 9" id="KW-0346">Stress response</keyword>
<dbReference type="SUPFAM" id="SSF88697">
    <property type="entry name" value="PUA domain-like"/>
    <property type="match status" value="1"/>
</dbReference>
<evidence type="ECO:0000256" key="4">
    <source>
        <dbReference type="ARBA" id="ARBA00022741"/>
    </source>
</evidence>
<comment type="induction">
    <text evidence="9">By heat shock.</text>
</comment>
<evidence type="ECO:0000313" key="16">
    <source>
        <dbReference type="Proteomes" id="UP001165044"/>
    </source>
</evidence>
<dbReference type="Gene3D" id="1.10.8.60">
    <property type="match status" value="1"/>
</dbReference>
<feature type="domain" description="Lon proteolytic" evidence="13">
    <location>
        <begin position="605"/>
        <end position="786"/>
    </location>
</feature>
<dbReference type="Gene3D" id="3.40.50.300">
    <property type="entry name" value="P-loop containing nucleotide triphosphate hydrolases"/>
    <property type="match status" value="1"/>
</dbReference>
<comment type="subcellular location">
    <subcellularLocation>
        <location evidence="1 9 10">Cytoplasm</location>
    </subcellularLocation>
</comment>
<dbReference type="PROSITE" id="PS51787">
    <property type="entry name" value="LON_N"/>
    <property type="match status" value="1"/>
</dbReference>
<sequence>MADDVLLPTPTEEQPKLPEELPVLPLRDVVVYPYVILPLSVSREKSIRAVDTALVENRMILLLSQKQTEMDNPKPEDLYQVGTAALIMRVLKLPDGRIRALVQGLQRVRVEYFTETENLFKARVEPLGEPEMKSPDLEQDALLRSVKQTLEKAVALGKTLPQEVLVIAGNLDNPGRLADLVASNLDLKLAQTQEVLEIAHPGLRLKRVNELLQREIQLLEVQQKITMEARGEMDKSQREYYLRQQLKAIQQELGEGSELAEEVTAFRDKLAKMKVPEEPLVEIERNLKKLERMHPDSSETAVTRTYLEWMTELPWGTFTEDNLDLKQAQTVLDEDHFGLAKIKDRLLEFLAVRKLKPDLRGTILCFVGPPGVGKTSLGKSIARALGRKYSRISLGGVHDESEIRGHRRTYVGAMPGRIVQALHQVKSMNPVIMLDEVDKIGRDMRGDPSAALLEVLDPEQNHTFRDHYLNVPLDLSQVLFLANANELDPIHPAFKDRMEIIHLNSYTLEEKLGIAEQHLIPKQLEKHGVTRQQLSIPRRALKAIITGYTREAGLRQLERELGAVCRKVARRVAEGTLKKKLVLTDAGIHELLGPVKLLQDERLKAPRVGVVTGLAWTSVGGDVLFVEALKMPGKGGLILTGQLGDVMKESAQAALSYIRSRGEAFQIDPEVFQKQDLHIHFPEGAIPKDGPSAGLAIATVLLSVLKDVPVRNTLAMTGEIDLRGEALAIGGLKEKALAALRLGIKDILIPHANQKDLEEIDPELRKQLRFHPVKHVEEVFEQALVGWKRPGAPAAKPKSKVKSRR</sequence>
<dbReference type="RefSeq" id="WP_285608934.1">
    <property type="nucleotide sequence ID" value="NZ_BSDC01000002.1"/>
</dbReference>
<dbReference type="InterPro" id="IPR003593">
    <property type="entry name" value="AAA+_ATPase"/>
</dbReference>
<evidence type="ECO:0000256" key="6">
    <source>
        <dbReference type="ARBA" id="ARBA00022825"/>
    </source>
</evidence>
<dbReference type="InterPro" id="IPR027543">
    <property type="entry name" value="Lon_bac"/>
</dbReference>
<dbReference type="CDD" id="cd19500">
    <property type="entry name" value="RecA-like_Lon"/>
    <property type="match status" value="1"/>
</dbReference>
<dbReference type="PANTHER" id="PTHR10046">
    <property type="entry name" value="ATP DEPENDENT LON PROTEASE FAMILY MEMBER"/>
    <property type="match status" value="1"/>
</dbReference>